<evidence type="ECO:0000256" key="2">
    <source>
        <dbReference type="SAM" id="Phobius"/>
    </source>
</evidence>
<dbReference type="PANTHER" id="PTHR28249:SF1">
    <property type="entry name" value="SPORULATION-SPECIFIC PROTEIN SPO7"/>
    <property type="match status" value="1"/>
</dbReference>
<accession>A0A9P4NZL9</accession>
<proteinExistence type="predicted"/>
<keyword evidence="4" id="KW-1185">Reference proteome</keyword>
<dbReference type="InterPro" id="IPR005605">
    <property type="entry name" value="Spo7"/>
</dbReference>
<evidence type="ECO:0000313" key="4">
    <source>
        <dbReference type="Proteomes" id="UP000800235"/>
    </source>
</evidence>
<dbReference type="PANTHER" id="PTHR28249">
    <property type="entry name" value="SPORULATION-SPECIFIC PROTEIN SPO7"/>
    <property type="match status" value="1"/>
</dbReference>
<gene>
    <name evidence="3" type="ORF">EJ08DRAFT_645723</name>
</gene>
<evidence type="ECO:0008006" key="5">
    <source>
        <dbReference type="Google" id="ProtNLM"/>
    </source>
</evidence>
<feature type="compositionally biased region" description="Polar residues" evidence="1">
    <location>
        <begin position="409"/>
        <end position="423"/>
    </location>
</feature>
<evidence type="ECO:0000256" key="1">
    <source>
        <dbReference type="SAM" id="MobiDB-lite"/>
    </source>
</evidence>
<keyword evidence="2" id="KW-0472">Membrane</keyword>
<dbReference type="Proteomes" id="UP000800235">
    <property type="component" value="Unassembled WGS sequence"/>
</dbReference>
<name>A0A9P4NZL9_9PEZI</name>
<organism evidence="3 4">
    <name type="scientific">Tothia fuscella</name>
    <dbReference type="NCBI Taxonomy" id="1048955"/>
    <lineage>
        <taxon>Eukaryota</taxon>
        <taxon>Fungi</taxon>
        <taxon>Dikarya</taxon>
        <taxon>Ascomycota</taxon>
        <taxon>Pezizomycotina</taxon>
        <taxon>Dothideomycetes</taxon>
        <taxon>Pleosporomycetidae</taxon>
        <taxon>Venturiales</taxon>
        <taxon>Cylindrosympodiaceae</taxon>
        <taxon>Tothia</taxon>
    </lineage>
</organism>
<feature type="compositionally biased region" description="Polar residues" evidence="1">
    <location>
        <begin position="32"/>
        <end position="56"/>
    </location>
</feature>
<comment type="caution">
    <text evidence="3">The sequence shown here is derived from an EMBL/GenBank/DDBJ whole genome shotgun (WGS) entry which is preliminary data.</text>
</comment>
<dbReference type="GO" id="GO:0004721">
    <property type="term" value="F:phosphoprotein phosphatase activity"/>
    <property type="evidence" value="ECO:0007669"/>
    <property type="project" value="TreeGrafter"/>
</dbReference>
<sequence>MATDERKLDQIVKGAPPPNTSLPSLAAKAVDNHTTITGTNTSSRSTTPGNGGNTPQPADPTQFLPSSPPQIYLNLLILEASLRQQYLTLRSRRRQHSFVVFFLCLWLFWFTYAQFLRPREDGTGVGGSVYWIIDMTEKVALIGGWVMGALFKVTGQWERGVKWPRRWLHITNRGLRSINLKIVVLEGPWWWEMVSHLSFLLPLQVFFPTPGSSYHYIDYTPIEKKAMLAQGRQRYGAAEGSKLDFAEEDVAPGGDHIKILLLPKQFTPDFRENWEVYRDEYWAAENTRRAELRKRIRAKEREVAKQQGGWLWWTGWRGWPRLWFSTSSSNRHEIYTPAHHVHSSNHSQAINARNKRRPSVIKDRDGGSHSRSSSRSSTAAPDGEDNSERRWSTASTGSVNEKRRRSKIIGSTTELERSGSVTGRTRPGSVRLTPAREGSGTGASGFPPAELKTRNSNLSSKSTGSDSSEGKSARAMATPPSTDPAVKTEPED</sequence>
<dbReference type="GO" id="GO:0019888">
    <property type="term" value="F:protein phosphatase regulator activity"/>
    <property type="evidence" value="ECO:0007669"/>
    <property type="project" value="InterPro"/>
</dbReference>
<protein>
    <recommendedName>
        <fullName evidence="5">Spo7-like protein</fullName>
    </recommendedName>
</protein>
<dbReference type="EMBL" id="MU007013">
    <property type="protein sequence ID" value="KAF2435430.1"/>
    <property type="molecule type" value="Genomic_DNA"/>
</dbReference>
<evidence type="ECO:0000313" key="3">
    <source>
        <dbReference type="EMBL" id="KAF2435430.1"/>
    </source>
</evidence>
<dbReference type="GO" id="GO:0071595">
    <property type="term" value="C:Nem1-Spo7 phosphatase complex"/>
    <property type="evidence" value="ECO:0007669"/>
    <property type="project" value="TreeGrafter"/>
</dbReference>
<keyword evidence="2" id="KW-0812">Transmembrane</keyword>
<dbReference type="Pfam" id="PF03907">
    <property type="entry name" value="Spo7"/>
    <property type="match status" value="1"/>
</dbReference>
<feature type="compositionally biased region" description="Low complexity" evidence="1">
    <location>
        <begin position="455"/>
        <end position="467"/>
    </location>
</feature>
<reference evidence="3" key="1">
    <citation type="journal article" date="2020" name="Stud. Mycol.">
        <title>101 Dothideomycetes genomes: a test case for predicting lifestyles and emergence of pathogens.</title>
        <authorList>
            <person name="Haridas S."/>
            <person name="Albert R."/>
            <person name="Binder M."/>
            <person name="Bloem J."/>
            <person name="Labutti K."/>
            <person name="Salamov A."/>
            <person name="Andreopoulos B."/>
            <person name="Baker S."/>
            <person name="Barry K."/>
            <person name="Bills G."/>
            <person name="Bluhm B."/>
            <person name="Cannon C."/>
            <person name="Castanera R."/>
            <person name="Culley D."/>
            <person name="Daum C."/>
            <person name="Ezra D."/>
            <person name="Gonzalez J."/>
            <person name="Henrissat B."/>
            <person name="Kuo A."/>
            <person name="Liang C."/>
            <person name="Lipzen A."/>
            <person name="Lutzoni F."/>
            <person name="Magnuson J."/>
            <person name="Mondo S."/>
            <person name="Nolan M."/>
            <person name="Ohm R."/>
            <person name="Pangilinan J."/>
            <person name="Park H.-J."/>
            <person name="Ramirez L."/>
            <person name="Alfaro M."/>
            <person name="Sun H."/>
            <person name="Tritt A."/>
            <person name="Yoshinaga Y."/>
            <person name="Zwiers L.-H."/>
            <person name="Turgeon B."/>
            <person name="Goodwin S."/>
            <person name="Spatafora J."/>
            <person name="Crous P."/>
            <person name="Grigoriev I."/>
        </authorList>
    </citation>
    <scope>NUCLEOTIDE SEQUENCE</scope>
    <source>
        <strain evidence="3">CBS 130266</strain>
    </source>
</reference>
<dbReference type="GO" id="GO:0006998">
    <property type="term" value="P:nuclear envelope organization"/>
    <property type="evidence" value="ECO:0007669"/>
    <property type="project" value="TreeGrafter"/>
</dbReference>
<feature type="compositionally biased region" description="Basic and acidic residues" evidence="1">
    <location>
        <begin position="1"/>
        <end position="10"/>
    </location>
</feature>
<keyword evidence="2" id="KW-1133">Transmembrane helix</keyword>
<dbReference type="AlphaFoldDB" id="A0A9P4NZL9"/>
<feature type="region of interest" description="Disordered" evidence="1">
    <location>
        <begin position="339"/>
        <end position="492"/>
    </location>
</feature>
<feature type="transmembrane region" description="Helical" evidence="2">
    <location>
        <begin position="98"/>
        <end position="116"/>
    </location>
</feature>
<feature type="region of interest" description="Disordered" evidence="1">
    <location>
        <begin position="1"/>
        <end position="63"/>
    </location>
</feature>
<dbReference type="OrthoDB" id="5599171at2759"/>